<reference evidence="1" key="1">
    <citation type="submission" date="2025-08" db="UniProtKB">
        <authorList>
            <consortium name="Ensembl"/>
        </authorList>
    </citation>
    <scope>IDENTIFICATION</scope>
</reference>
<dbReference type="AlphaFoldDB" id="A0A3Q3JZ50"/>
<dbReference type="STRING" id="43700.ENSMALP00000020722"/>
<evidence type="ECO:0000313" key="1">
    <source>
        <dbReference type="Ensembl" id="ENSMALP00000020722.1"/>
    </source>
</evidence>
<organism evidence="1 2">
    <name type="scientific">Monopterus albus</name>
    <name type="common">Swamp eel</name>
    <dbReference type="NCBI Taxonomy" id="43700"/>
    <lineage>
        <taxon>Eukaryota</taxon>
        <taxon>Metazoa</taxon>
        <taxon>Chordata</taxon>
        <taxon>Craniata</taxon>
        <taxon>Vertebrata</taxon>
        <taxon>Euteleostomi</taxon>
        <taxon>Actinopterygii</taxon>
        <taxon>Neopterygii</taxon>
        <taxon>Teleostei</taxon>
        <taxon>Neoteleostei</taxon>
        <taxon>Acanthomorphata</taxon>
        <taxon>Anabantaria</taxon>
        <taxon>Synbranchiformes</taxon>
        <taxon>Synbranchidae</taxon>
        <taxon>Monopterus</taxon>
    </lineage>
</organism>
<evidence type="ECO:0000313" key="2">
    <source>
        <dbReference type="Proteomes" id="UP000261600"/>
    </source>
</evidence>
<accession>A0A3Q3JZ50</accession>
<dbReference type="GeneID" id="109953423"/>
<dbReference type="Ensembl" id="ENSMALT00000021125.1">
    <property type="protein sequence ID" value="ENSMALP00000020722.1"/>
    <property type="gene ID" value="ENSMALG00000014498.1"/>
</dbReference>
<protein>
    <submittedName>
        <fullName evidence="1">Uncharacterized protein</fullName>
    </submittedName>
</protein>
<sequence>MRSLRKTLLLATLVSVVLVLALLHSWPTRVYTTVDVWQHPGPARQLEERLPEPDHRLDNIPFRVRDNVVSLLPRNGCVCEAETGGINLPFAQLLFLRVSAHMLYTAFEASELEKMKQRRAKEYKSFQKT</sequence>
<keyword evidence="2" id="KW-1185">Reference proteome</keyword>
<proteinExistence type="predicted"/>
<reference evidence="1" key="2">
    <citation type="submission" date="2025-09" db="UniProtKB">
        <authorList>
            <consortium name="Ensembl"/>
        </authorList>
    </citation>
    <scope>IDENTIFICATION</scope>
</reference>
<name>A0A3Q3JZ50_MONAL</name>
<dbReference type="RefSeq" id="XP_020444564.1">
    <property type="nucleotide sequence ID" value="XM_020588908.1"/>
</dbReference>
<dbReference type="Proteomes" id="UP000261600">
    <property type="component" value="Unplaced"/>
</dbReference>